<dbReference type="AlphaFoldDB" id="A0A2K8SDL7"/>
<dbReference type="RefSeq" id="WP_100916544.1">
    <property type="nucleotide sequence ID" value="NZ_CP025057.1"/>
</dbReference>
<evidence type="ECO:0000256" key="3">
    <source>
        <dbReference type="ARBA" id="ARBA00022643"/>
    </source>
</evidence>
<dbReference type="EMBL" id="CP025057">
    <property type="protein sequence ID" value="AUB31557.1"/>
    <property type="molecule type" value="Genomic_DNA"/>
</dbReference>
<dbReference type="OrthoDB" id="9772736at2"/>
<keyword evidence="4" id="KW-0521">NADP</keyword>
<dbReference type="InterPro" id="IPR001155">
    <property type="entry name" value="OxRdtase_FMN_N"/>
</dbReference>
<dbReference type="Gene3D" id="3.20.20.70">
    <property type="entry name" value="Aldolase class I"/>
    <property type="match status" value="1"/>
</dbReference>
<gene>
    <name evidence="7" type="ORF">SFLOR_v1c05050</name>
</gene>
<evidence type="ECO:0000313" key="7">
    <source>
        <dbReference type="EMBL" id="AUB31557.1"/>
    </source>
</evidence>
<dbReference type="InterPro" id="IPR013785">
    <property type="entry name" value="Aldolase_TIM"/>
</dbReference>
<name>A0A2K8SDL7_9MOLU</name>
<sequence length="345" mass="39087">MKLNDKFFLIENKQSRNRIVLAPMDSQVAIDGFVNDIHIQHYGARAYGGVGTIIVEGSAVTSEGRYREKSLGIWKDEHIEGLKRLVNIAHSGGSVIGIQLFHGGAKSQLKEQTKSINNYFDFLNQRNLKILDLKEFYEICDEFVKAANRAKQAGFDFVEVHIGDGVLLSNLLIEELNTIITSKDIEKRIEPIVYILKSIKENIDIRVGVRISVNDENPDGIKVTDYKQIISLIEPYISYLHVSGGDILSKRKSTIGAENKVKLHRLNYSAQLIDYTKLPIITCGNYDSKDEVKQALEKSISAVAIGRALIANANFVMTNLLEPNEIDESYHWNNNPWYKHQDFYK</sequence>
<protein>
    <submittedName>
        <fullName evidence="7">NADH:flavin oxidoreductase/NADH oxidase</fullName>
    </submittedName>
</protein>
<dbReference type="PANTHER" id="PTHR43303">
    <property type="entry name" value="NADPH DEHYDROGENASE C23G7.10C-RELATED"/>
    <property type="match status" value="1"/>
</dbReference>
<reference evidence="7 8" key="1">
    <citation type="submission" date="2017-12" db="EMBL/GenBank/DDBJ databases">
        <title>Complete genome sequence of Spiroplasma floricola 23-6 (ATCC 29989).</title>
        <authorList>
            <person name="Tsai Y.-M."/>
            <person name="Wu P.-S."/>
            <person name="Lo W.-S."/>
            <person name="Kuo C.-H."/>
        </authorList>
    </citation>
    <scope>NUCLEOTIDE SEQUENCE [LARGE SCALE GENOMIC DNA]</scope>
    <source>
        <strain evidence="7 8">23-6</strain>
    </source>
</reference>
<dbReference type="GO" id="GO:0050661">
    <property type="term" value="F:NADP binding"/>
    <property type="evidence" value="ECO:0007669"/>
    <property type="project" value="InterPro"/>
</dbReference>
<feature type="domain" description="NADH:flavin oxidoreductase/NADH oxidase N-terminal" evidence="6">
    <location>
        <begin position="10"/>
        <end position="317"/>
    </location>
</feature>
<keyword evidence="5" id="KW-0560">Oxidoreductase</keyword>
<evidence type="ECO:0000259" key="6">
    <source>
        <dbReference type="Pfam" id="PF00724"/>
    </source>
</evidence>
<evidence type="ECO:0000313" key="8">
    <source>
        <dbReference type="Proteomes" id="UP000231823"/>
    </source>
</evidence>
<keyword evidence="3" id="KW-0288">FMN</keyword>
<proteinExistence type="predicted"/>
<keyword evidence="2" id="KW-0285">Flavoprotein</keyword>
<comment type="cofactor">
    <cofactor evidence="1">
        <name>FMN</name>
        <dbReference type="ChEBI" id="CHEBI:58210"/>
    </cofactor>
</comment>
<dbReference type="GO" id="GO:0010181">
    <property type="term" value="F:FMN binding"/>
    <property type="evidence" value="ECO:0007669"/>
    <property type="project" value="InterPro"/>
</dbReference>
<dbReference type="SUPFAM" id="SSF51395">
    <property type="entry name" value="FMN-linked oxidoreductases"/>
    <property type="match status" value="1"/>
</dbReference>
<organism evidence="7 8">
    <name type="scientific">Spiroplasma floricola 23-6</name>
    <dbReference type="NCBI Taxonomy" id="1336749"/>
    <lineage>
        <taxon>Bacteria</taxon>
        <taxon>Bacillati</taxon>
        <taxon>Mycoplasmatota</taxon>
        <taxon>Mollicutes</taxon>
        <taxon>Entomoplasmatales</taxon>
        <taxon>Spiroplasmataceae</taxon>
        <taxon>Spiroplasma</taxon>
    </lineage>
</organism>
<keyword evidence="8" id="KW-1185">Reference proteome</keyword>
<evidence type="ECO:0000256" key="2">
    <source>
        <dbReference type="ARBA" id="ARBA00022630"/>
    </source>
</evidence>
<dbReference type="Proteomes" id="UP000231823">
    <property type="component" value="Chromosome"/>
</dbReference>
<dbReference type="GO" id="GO:0003959">
    <property type="term" value="F:NADPH dehydrogenase activity"/>
    <property type="evidence" value="ECO:0007669"/>
    <property type="project" value="InterPro"/>
</dbReference>
<evidence type="ECO:0000256" key="1">
    <source>
        <dbReference type="ARBA" id="ARBA00001917"/>
    </source>
</evidence>
<dbReference type="Pfam" id="PF00724">
    <property type="entry name" value="Oxidored_FMN"/>
    <property type="match status" value="1"/>
</dbReference>
<dbReference type="InterPro" id="IPR044152">
    <property type="entry name" value="YqjM-like"/>
</dbReference>
<evidence type="ECO:0000256" key="4">
    <source>
        <dbReference type="ARBA" id="ARBA00022857"/>
    </source>
</evidence>
<dbReference type="KEGG" id="sfz:SFLOR_v1c05050"/>
<dbReference type="PANTHER" id="PTHR43303:SF4">
    <property type="entry name" value="NADPH DEHYDROGENASE C23G7.10C-RELATED"/>
    <property type="match status" value="1"/>
</dbReference>
<accession>A0A2K8SDL7</accession>
<evidence type="ECO:0000256" key="5">
    <source>
        <dbReference type="ARBA" id="ARBA00023002"/>
    </source>
</evidence>